<accession>A0ACA9L1T7</accession>
<dbReference type="EMBL" id="CAJVPU010002697">
    <property type="protein sequence ID" value="CAG8505901.1"/>
    <property type="molecule type" value="Genomic_DNA"/>
</dbReference>
<name>A0ACA9L1T7_9GLOM</name>
<protein>
    <submittedName>
        <fullName evidence="1">508_t:CDS:1</fullName>
    </submittedName>
</protein>
<reference evidence="1" key="1">
    <citation type="submission" date="2021-06" db="EMBL/GenBank/DDBJ databases">
        <authorList>
            <person name="Kallberg Y."/>
            <person name="Tangrot J."/>
            <person name="Rosling A."/>
        </authorList>
    </citation>
    <scope>NUCLEOTIDE SEQUENCE</scope>
    <source>
        <strain evidence="1">IL203A</strain>
    </source>
</reference>
<organism evidence="1 2">
    <name type="scientific">Dentiscutata heterogama</name>
    <dbReference type="NCBI Taxonomy" id="1316150"/>
    <lineage>
        <taxon>Eukaryota</taxon>
        <taxon>Fungi</taxon>
        <taxon>Fungi incertae sedis</taxon>
        <taxon>Mucoromycota</taxon>
        <taxon>Glomeromycotina</taxon>
        <taxon>Glomeromycetes</taxon>
        <taxon>Diversisporales</taxon>
        <taxon>Gigasporaceae</taxon>
        <taxon>Dentiscutata</taxon>
    </lineage>
</organism>
<keyword evidence="2" id="KW-1185">Reference proteome</keyword>
<evidence type="ECO:0000313" key="2">
    <source>
        <dbReference type="Proteomes" id="UP000789702"/>
    </source>
</evidence>
<proteinExistence type="predicted"/>
<comment type="caution">
    <text evidence="1">The sequence shown here is derived from an EMBL/GenBank/DDBJ whole genome shotgun (WGS) entry which is preliminary data.</text>
</comment>
<evidence type="ECO:0000313" key="1">
    <source>
        <dbReference type="EMBL" id="CAG8505901.1"/>
    </source>
</evidence>
<sequence>MSYNFASFEIESSLLKENLTKLANDERVEFKNKSNRMLSLFNVNEYEDVKSFWLIVEALQTKKIIWKGNISFTIGTKTTYRPTEVTLIHGKQEWRHNSEMVIVEEYVKDITHLRFNNEVLILRFKFEKAGVVEVLDELFFQDEEGSRGYGRIEPNYSPGEMFIFKPHNGLPNFITSLNISFEENSLYALKFCT</sequence>
<gene>
    <name evidence="1" type="ORF">DHETER_LOCUS3226</name>
</gene>
<dbReference type="Proteomes" id="UP000789702">
    <property type="component" value="Unassembled WGS sequence"/>
</dbReference>